<name>A0A2P5ACK6_PARAD</name>
<dbReference type="InterPro" id="IPR027417">
    <property type="entry name" value="P-loop_NTPase"/>
</dbReference>
<dbReference type="FunFam" id="3.40.50.300:FF:000368">
    <property type="entry name" value="U5 small nuclear ribonucleoprotein 200 kDa helicase"/>
    <property type="match status" value="1"/>
</dbReference>
<keyword evidence="11" id="KW-0143">Chaperone</keyword>
<proteinExistence type="predicted"/>
<keyword evidence="3" id="KW-0812">Transmembrane</keyword>
<comment type="caution">
    <text evidence="13">The sequence shown here is derived from an EMBL/GenBank/DDBJ whole genome shotgun (WGS) entry which is preliminary data.</text>
</comment>
<dbReference type="PANTHER" id="PTHR24075">
    <property type="entry name" value="SEC63 DOMAIN-CONTAINING"/>
    <property type="match status" value="1"/>
</dbReference>
<keyword evidence="5" id="KW-0378">Hydrolase</keyword>
<dbReference type="InterPro" id="IPR036390">
    <property type="entry name" value="WH_DNA-bd_sf"/>
</dbReference>
<gene>
    <name evidence="13" type="ORF">PanWU01x14_345770</name>
</gene>
<evidence type="ECO:0000259" key="12">
    <source>
        <dbReference type="PROSITE" id="PS51192"/>
    </source>
</evidence>
<evidence type="ECO:0000256" key="8">
    <source>
        <dbReference type="ARBA" id="ARBA00022840"/>
    </source>
</evidence>
<dbReference type="FunFam" id="1.10.150.20:FF:000013">
    <property type="entry name" value="U5 small nuclear ribonucleoprotein kDa helicase"/>
    <property type="match status" value="1"/>
</dbReference>
<dbReference type="CDD" id="cd18795">
    <property type="entry name" value="SF2_C_Ski2"/>
    <property type="match status" value="1"/>
</dbReference>
<dbReference type="PANTHER" id="PTHR24075:SF5">
    <property type="entry name" value="U5 SMALL NUCLEAR RIBONUCLEOPROTEIN 200 KDA HELICASE"/>
    <property type="match status" value="1"/>
</dbReference>
<evidence type="ECO:0000256" key="10">
    <source>
        <dbReference type="ARBA" id="ARBA00023136"/>
    </source>
</evidence>
<evidence type="ECO:0000256" key="9">
    <source>
        <dbReference type="ARBA" id="ARBA00022989"/>
    </source>
</evidence>
<dbReference type="GO" id="GO:0003723">
    <property type="term" value="F:RNA binding"/>
    <property type="evidence" value="ECO:0007669"/>
    <property type="project" value="TreeGrafter"/>
</dbReference>
<keyword evidence="8" id="KW-0067">ATP-binding</keyword>
<dbReference type="GO" id="GO:0005681">
    <property type="term" value="C:spliceosomal complex"/>
    <property type="evidence" value="ECO:0007669"/>
    <property type="project" value="TreeGrafter"/>
</dbReference>
<dbReference type="InterPro" id="IPR004179">
    <property type="entry name" value="Sec63-dom"/>
</dbReference>
<feature type="domain" description="Helicase ATP-binding" evidence="12">
    <location>
        <begin position="1"/>
        <end position="139"/>
    </location>
</feature>
<evidence type="ECO:0000256" key="4">
    <source>
        <dbReference type="ARBA" id="ARBA00022741"/>
    </source>
</evidence>
<dbReference type="SUPFAM" id="SSF158702">
    <property type="entry name" value="Sec63 N-terminal domain-like"/>
    <property type="match status" value="1"/>
</dbReference>
<organism evidence="13 14">
    <name type="scientific">Parasponia andersonii</name>
    <name type="common">Sponia andersonii</name>
    <dbReference type="NCBI Taxonomy" id="3476"/>
    <lineage>
        <taxon>Eukaryota</taxon>
        <taxon>Viridiplantae</taxon>
        <taxon>Streptophyta</taxon>
        <taxon>Embryophyta</taxon>
        <taxon>Tracheophyta</taxon>
        <taxon>Spermatophyta</taxon>
        <taxon>Magnoliopsida</taxon>
        <taxon>eudicotyledons</taxon>
        <taxon>Gunneridae</taxon>
        <taxon>Pentapetalae</taxon>
        <taxon>rosids</taxon>
        <taxon>fabids</taxon>
        <taxon>Rosales</taxon>
        <taxon>Cannabaceae</taxon>
        <taxon>Parasponia</taxon>
    </lineage>
</organism>
<accession>A0A2P5ACK6</accession>
<dbReference type="OrthoDB" id="1050603at2759"/>
<dbReference type="STRING" id="3476.A0A2P5ACK6"/>
<dbReference type="GO" id="GO:0005524">
    <property type="term" value="F:ATP binding"/>
    <property type="evidence" value="ECO:0007669"/>
    <property type="project" value="UniProtKB-KW"/>
</dbReference>
<dbReference type="GO" id="GO:0000388">
    <property type="term" value="P:spliceosome conformational change to release U4 (or U4atac) and U1 (or U11)"/>
    <property type="evidence" value="ECO:0007669"/>
    <property type="project" value="TreeGrafter"/>
</dbReference>
<keyword evidence="4" id="KW-0547">Nucleotide-binding</keyword>
<dbReference type="Gene3D" id="2.60.40.150">
    <property type="entry name" value="C2 domain"/>
    <property type="match status" value="1"/>
</dbReference>
<keyword evidence="10" id="KW-0472">Membrane</keyword>
<dbReference type="Gene3D" id="3.40.50.300">
    <property type="entry name" value="P-loop containing nucleotide triphosphate hydrolases"/>
    <property type="match status" value="2"/>
</dbReference>
<dbReference type="GO" id="GO:0003724">
    <property type="term" value="F:RNA helicase activity"/>
    <property type="evidence" value="ECO:0007669"/>
    <property type="project" value="TreeGrafter"/>
</dbReference>
<dbReference type="SUPFAM" id="SSF52540">
    <property type="entry name" value="P-loop containing nucleoside triphosphate hydrolases"/>
    <property type="match status" value="2"/>
</dbReference>
<comment type="subcellular location">
    <subcellularLocation>
        <location evidence="2">Endoplasmic reticulum</location>
    </subcellularLocation>
    <subcellularLocation>
        <location evidence="1">Membrane</location>
        <topology evidence="1">Multi-pass membrane protein</topology>
    </subcellularLocation>
</comment>
<dbReference type="SUPFAM" id="SSF81296">
    <property type="entry name" value="E set domains"/>
    <property type="match status" value="1"/>
</dbReference>
<dbReference type="InterPro" id="IPR011545">
    <property type="entry name" value="DEAD/DEAH_box_helicase_dom"/>
</dbReference>
<protein>
    <recommendedName>
        <fullName evidence="12">Helicase ATP-binding domain-containing protein</fullName>
    </recommendedName>
</protein>
<keyword evidence="14" id="KW-1185">Reference proteome</keyword>
<evidence type="ECO:0000256" key="1">
    <source>
        <dbReference type="ARBA" id="ARBA00004141"/>
    </source>
</evidence>
<dbReference type="InterPro" id="IPR036388">
    <property type="entry name" value="WH-like_DNA-bd_sf"/>
</dbReference>
<keyword evidence="9" id="KW-1133">Transmembrane helix</keyword>
<dbReference type="GO" id="GO:0005783">
    <property type="term" value="C:endoplasmic reticulum"/>
    <property type="evidence" value="ECO:0007669"/>
    <property type="project" value="UniProtKB-SubCell"/>
</dbReference>
<keyword evidence="6" id="KW-0347">Helicase</keyword>
<dbReference type="InterPro" id="IPR001650">
    <property type="entry name" value="Helicase_C-like"/>
</dbReference>
<evidence type="ECO:0000256" key="6">
    <source>
        <dbReference type="ARBA" id="ARBA00022806"/>
    </source>
</evidence>
<dbReference type="GO" id="GO:0016020">
    <property type="term" value="C:membrane"/>
    <property type="evidence" value="ECO:0007669"/>
    <property type="project" value="UniProtKB-SubCell"/>
</dbReference>
<dbReference type="FunFam" id="1.10.10.10:FF:000012">
    <property type="entry name" value="U5 small nuclear ribonucleoprotein helicase"/>
    <property type="match status" value="1"/>
</dbReference>
<dbReference type="Pfam" id="PF02889">
    <property type="entry name" value="Sec63"/>
    <property type="match status" value="1"/>
</dbReference>
<evidence type="ECO:0000256" key="2">
    <source>
        <dbReference type="ARBA" id="ARBA00004240"/>
    </source>
</evidence>
<dbReference type="EMBL" id="JXTB01000670">
    <property type="protein sequence ID" value="PON34268.1"/>
    <property type="molecule type" value="Genomic_DNA"/>
</dbReference>
<dbReference type="Pfam" id="PF00270">
    <property type="entry name" value="DEAD"/>
    <property type="match status" value="1"/>
</dbReference>
<keyword evidence="7" id="KW-0256">Endoplasmic reticulum</keyword>
<evidence type="ECO:0000313" key="13">
    <source>
        <dbReference type="EMBL" id="PON34268.1"/>
    </source>
</evidence>
<dbReference type="Gene3D" id="1.10.10.10">
    <property type="entry name" value="Winged helix-like DNA-binding domain superfamily/Winged helix DNA-binding domain"/>
    <property type="match status" value="1"/>
</dbReference>
<evidence type="ECO:0000256" key="7">
    <source>
        <dbReference type="ARBA" id="ARBA00022824"/>
    </source>
</evidence>
<evidence type="ECO:0000313" key="14">
    <source>
        <dbReference type="Proteomes" id="UP000237105"/>
    </source>
</evidence>
<evidence type="ECO:0000256" key="3">
    <source>
        <dbReference type="ARBA" id="ARBA00022692"/>
    </source>
</evidence>
<sequence>MRAVYIAPVEALAKERYRDWKSKFEKPLELSVVELTGETATDLKLLEKGQIIISNPEKWDALSRRWKQRKHVQQVSLFIIDELHLIGGQGGPVLEVIVSRMRYIASQSENQIRIVALSTSLANAKDLGEWIGASSHGLFNFPPGVRPVPLEIHIQGVDIANFEARMQAMTKPTYTAIVQHAKNGKPAIVYVPTRKHVRLTAVDLMTYSSADSGGRPPFLLGSLEDLQPLVDGIHDECLKATVSHGVGYLHEGLSSLDQEVVSDLFQAGRIQVCVMSSSMCWGMPLSAHLVVVMGTQYYDGRENVHTDYPVTDLLQMMGHASRPLLDNSGKCVILCHAPRKEYYKKFLYEAFPVESHLHHYLHDNLNAEVVAGIIENKQDAVDYLTWTFMYRRLAQNPNYYNLQGVSHRHLSDHLSELVENTLNDLEVGKCVVIEDDMDLSPSNLGLIASYYYISYATIERFSSSLTSKTKMKGLLEILASASEYAQLPVRPGEEDLVRRLINHQRFSFENPKCADPHVKANALLQAHFSRQPLGGNLALDQREVLLSASRLLQAMVDVISSNGWLSLALLAMEVSQMVTQGMWERDSMLLQLPHFTKELAKRCQENPGGSIETVFDLVEMEDEERRELLQMTDSQLVDIARFCNRFPNIDMSYEVLEGANVRAGDLITLQVTLERDLDGRTEVGAVDTPRYPKAKEEGWWLVVGDTKSNSLLAIKRVSLQRKSKVKLDFTAPTEAGKKSYTLYFMCDSYLGCDQEYSFSVDVQEGGGGPEED</sequence>
<dbReference type="InterPro" id="IPR014756">
    <property type="entry name" value="Ig_E-set"/>
</dbReference>
<dbReference type="FunFam" id="2.60.40.150:FF:000048">
    <property type="entry name" value="U5 small nuclear ribonucleoprotein 200 kDa helicase"/>
    <property type="match status" value="1"/>
</dbReference>
<evidence type="ECO:0000256" key="5">
    <source>
        <dbReference type="ARBA" id="ARBA00022801"/>
    </source>
</evidence>
<dbReference type="Gene3D" id="1.10.3380.10">
    <property type="entry name" value="Sec63 N-terminal domain-like domain"/>
    <property type="match status" value="1"/>
</dbReference>
<evidence type="ECO:0000256" key="11">
    <source>
        <dbReference type="ARBA" id="ARBA00023186"/>
    </source>
</evidence>
<dbReference type="FunFam" id="1.10.3380.10:FF:000010">
    <property type="entry name" value="DExH-box ATP-dependent RNA helicase DExH12"/>
    <property type="match status" value="1"/>
</dbReference>
<dbReference type="Pfam" id="PF23445">
    <property type="entry name" value="WHD_SNRNP200"/>
    <property type="match status" value="1"/>
</dbReference>
<dbReference type="InterPro" id="IPR014001">
    <property type="entry name" value="Helicase_ATP-bd"/>
</dbReference>
<dbReference type="PROSITE" id="PS51192">
    <property type="entry name" value="HELICASE_ATP_BIND_1"/>
    <property type="match status" value="1"/>
</dbReference>
<dbReference type="GO" id="GO:0016787">
    <property type="term" value="F:hydrolase activity"/>
    <property type="evidence" value="ECO:0007669"/>
    <property type="project" value="UniProtKB-KW"/>
</dbReference>
<reference evidence="14" key="1">
    <citation type="submission" date="2016-06" db="EMBL/GenBank/DDBJ databases">
        <title>Parallel loss of symbiosis genes in relatives of nitrogen-fixing non-legume Parasponia.</title>
        <authorList>
            <person name="Van Velzen R."/>
            <person name="Holmer R."/>
            <person name="Bu F."/>
            <person name="Rutten L."/>
            <person name="Van Zeijl A."/>
            <person name="Liu W."/>
            <person name="Santuari L."/>
            <person name="Cao Q."/>
            <person name="Sharma T."/>
            <person name="Shen D."/>
            <person name="Roswanjaya Y."/>
            <person name="Wardhani T."/>
            <person name="Kalhor M.S."/>
            <person name="Jansen J."/>
            <person name="Van den Hoogen J."/>
            <person name="Gungor B."/>
            <person name="Hartog M."/>
            <person name="Hontelez J."/>
            <person name="Verver J."/>
            <person name="Yang W.-C."/>
            <person name="Schijlen E."/>
            <person name="Repin R."/>
            <person name="Schilthuizen M."/>
            <person name="Schranz E."/>
            <person name="Heidstra R."/>
            <person name="Miyata K."/>
            <person name="Fedorova E."/>
            <person name="Kohlen W."/>
            <person name="Bisseling T."/>
            <person name="Smit S."/>
            <person name="Geurts R."/>
        </authorList>
    </citation>
    <scope>NUCLEOTIDE SEQUENCE [LARGE SCALE GENOMIC DNA]</scope>
    <source>
        <strain evidence="14">cv. WU1-14</strain>
    </source>
</reference>
<dbReference type="AlphaFoldDB" id="A0A2P5ACK6"/>
<dbReference type="Proteomes" id="UP000237105">
    <property type="component" value="Unassembled WGS sequence"/>
</dbReference>
<dbReference type="InterPro" id="IPR057842">
    <property type="entry name" value="WH_MER3"/>
</dbReference>
<dbReference type="SUPFAM" id="SSF46785">
    <property type="entry name" value="Winged helix' DNA-binding domain"/>
    <property type="match status" value="1"/>
</dbReference>
<dbReference type="SMART" id="SM00973">
    <property type="entry name" value="Sec63"/>
    <property type="match status" value="1"/>
</dbReference>
<dbReference type="InterPro" id="IPR035892">
    <property type="entry name" value="C2_domain_sf"/>
</dbReference>
<dbReference type="Gene3D" id="1.10.150.20">
    <property type="entry name" value="5' to 3' exonuclease, C-terminal subdomain"/>
    <property type="match status" value="1"/>
</dbReference>
<dbReference type="SMART" id="SM00490">
    <property type="entry name" value="HELICc"/>
    <property type="match status" value="1"/>
</dbReference>